<dbReference type="InterPro" id="IPR000558">
    <property type="entry name" value="Histone_H2B"/>
</dbReference>
<protein>
    <submittedName>
        <fullName evidence="2">Uncharacterized protein</fullName>
    </submittedName>
</protein>
<keyword evidence="3" id="KW-1185">Reference proteome</keyword>
<accession>A0A4X2K8S7</accession>
<proteinExistence type="inferred from homology"/>
<reference evidence="3" key="1">
    <citation type="submission" date="2018-12" db="EMBL/GenBank/DDBJ databases">
        <authorList>
            <person name="Yazar S."/>
        </authorList>
    </citation>
    <scope>NUCLEOTIDE SEQUENCE [LARGE SCALE GENOMIC DNA]</scope>
</reference>
<evidence type="ECO:0000256" key="1">
    <source>
        <dbReference type="ARBA" id="ARBA00006846"/>
    </source>
</evidence>
<sequence>MNIMNSFAKDIIAGKASHLSQYKKYSTIMFWEFQMAVYLLLPRELAKHTVSEGGKAVTKHTSFK</sequence>
<dbReference type="GO" id="GO:0000786">
    <property type="term" value="C:nucleosome"/>
    <property type="evidence" value="ECO:0007669"/>
    <property type="project" value="InterPro"/>
</dbReference>
<dbReference type="GeneTree" id="ENSGT01110000267181"/>
<dbReference type="GO" id="GO:0046982">
    <property type="term" value="F:protein heterodimerization activity"/>
    <property type="evidence" value="ECO:0007669"/>
    <property type="project" value="InterPro"/>
</dbReference>
<dbReference type="Proteomes" id="UP000314987">
    <property type="component" value="Unassembled WGS sequence"/>
</dbReference>
<dbReference type="PANTHER" id="PTHR23428">
    <property type="entry name" value="HISTONE H2B"/>
    <property type="match status" value="1"/>
</dbReference>
<dbReference type="Gene3D" id="1.10.20.10">
    <property type="entry name" value="Histone, subunit A"/>
    <property type="match status" value="1"/>
</dbReference>
<dbReference type="SUPFAM" id="SSF47113">
    <property type="entry name" value="Histone-fold"/>
    <property type="match status" value="1"/>
</dbReference>
<dbReference type="PRINTS" id="PR00621">
    <property type="entry name" value="HISTONEH2B"/>
</dbReference>
<organism evidence="2 3">
    <name type="scientific">Vombatus ursinus</name>
    <name type="common">Common wombat</name>
    <dbReference type="NCBI Taxonomy" id="29139"/>
    <lineage>
        <taxon>Eukaryota</taxon>
        <taxon>Metazoa</taxon>
        <taxon>Chordata</taxon>
        <taxon>Craniata</taxon>
        <taxon>Vertebrata</taxon>
        <taxon>Euteleostomi</taxon>
        <taxon>Mammalia</taxon>
        <taxon>Metatheria</taxon>
        <taxon>Diprotodontia</taxon>
        <taxon>Vombatidae</taxon>
        <taxon>Vombatus</taxon>
    </lineage>
</organism>
<dbReference type="InterPro" id="IPR009072">
    <property type="entry name" value="Histone-fold"/>
</dbReference>
<evidence type="ECO:0000313" key="3">
    <source>
        <dbReference type="Proteomes" id="UP000314987"/>
    </source>
</evidence>
<dbReference type="GO" id="GO:0030527">
    <property type="term" value="F:structural constituent of chromatin"/>
    <property type="evidence" value="ECO:0007669"/>
    <property type="project" value="InterPro"/>
</dbReference>
<evidence type="ECO:0000313" key="2">
    <source>
        <dbReference type="Ensembl" id="ENSVURP00010006496.1"/>
    </source>
</evidence>
<dbReference type="Ensembl" id="ENSVURT00010007341.1">
    <property type="protein sequence ID" value="ENSVURP00010006496.1"/>
    <property type="gene ID" value="ENSVURG00010005034.1"/>
</dbReference>
<name>A0A4X2K8S7_VOMUR</name>
<dbReference type="OMA" id="MTIMISF"/>
<reference evidence="2" key="3">
    <citation type="submission" date="2025-09" db="UniProtKB">
        <authorList>
            <consortium name="Ensembl"/>
        </authorList>
    </citation>
    <scope>IDENTIFICATION</scope>
</reference>
<dbReference type="AlphaFoldDB" id="A0A4X2K8S7"/>
<dbReference type="SMART" id="SM00427">
    <property type="entry name" value="H2B"/>
    <property type="match status" value="1"/>
</dbReference>
<dbReference type="STRING" id="29139.ENSVURP00010006496"/>
<reference evidence="2" key="2">
    <citation type="submission" date="2025-08" db="UniProtKB">
        <authorList>
            <consortium name="Ensembl"/>
        </authorList>
    </citation>
    <scope>IDENTIFICATION</scope>
</reference>
<dbReference type="GO" id="GO:0003677">
    <property type="term" value="F:DNA binding"/>
    <property type="evidence" value="ECO:0007669"/>
    <property type="project" value="InterPro"/>
</dbReference>
<comment type="similarity">
    <text evidence="1">Belongs to the histone H2B family.</text>
</comment>